<comment type="caution">
    <text evidence="2">The sequence shown here is derived from an EMBL/GenBank/DDBJ whole genome shotgun (WGS) entry which is preliminary data.</text>
</comment>
<gene>
    <name evidence="2" type="ORF">Dxin01_00867</name>
</gene>
<keyword evidence="3" id="KW-1185">Reference proteome</keyword>
<sequence length="610" mass="64729">MKGQTSGVALISVLLMMLLLSLIVLITLAISTANMTQNRDSEQAIRARLQAEAGQTELFALLANNSRATFGAALQSNVDAFTSSSSDAAKVPILPQSEKANILARLNAAYPAVTGKNSAGQYTASVVFTDMRPDLATFGKGGQTYFFDYALTSIGSTAGGNRRLRNDGVLRVSLSRKYLTDWLRLYDNSNEMYNTNLMLTFFGNSEVYDGPVHSNGLIGFSGRPTFTKGVSTSMSYTKMGRGPKCNYGEGGFDSVVGAQSGFDGCTVPNTGGNGLSYNAPKVEFPVNEVSQIGAALQLDPSLIADPTRPFSDPTIKKAIFDAMPPGADPLHWYSYYPSMALPEGPYLPNVGGKLSGGLVFEGSGTMTLKADGQKQVITFDQGGDSPVSTITIDPVTNTTTLSAKYPYWSVNTTYTGVPNGQIVVDGRINLKGPPRTGTLPQPSPDVPDPSVVPPAIAPSMQLNIFAPAINVIGDVTYAEDPRSKPGAKNVLGLMTTASQEGLSLDAIRNANTDLYLQAAIYNGGDSSKTHLSSDGAHYRGVLHHLGSDASRTIGATFAADGAGNPKDGYIENTHYDQRFINGGVTPPYFPSTTRFQVGTTFPIQRGFDEG</sequence>
<dbReference type="Pfam" id="PF16241">
    <property type="entry name" value="DUF4900"/>
    <property type="match status" value="1"/>
</dbReference>
<evidence type="ECO:0008006" key="4">
    <source>
        <dbReference type="Google" id="ProtNLM"/>
    </source>
</evidence>
<reference evidence="2 3" key="1">
    <citation type="submission" date="2024-02" db="EMBL/GenBank/DDBJ databases">
        <title>Deinococcus xinjiangensis NBRC 107630.</title>
        <authorList>
            <person name="Ichikawa N."/>
            <person name="Katano-Makiyama Y."/>
            <person name="Hidaka K."/>
        </authorList>
    </citation>
    <scope>NUCLEOTIDE SEQUENCE [LARGE SCALE GENOMIC DNA]</scope>
    <source>
        <strain evidence="2 3">NBRC 107630</strain>
    </source>
</reference>
<evidence type="ECO:0000256" key="1">
    <source>
        <dbReference type="SAM" id="Phobius"/>
    </source>
</evidence>
<accession>A0ABP9V7C6</accession>
<keyword evidence="1" id="KW-0812">Transmembrane</keyword>
<dbReference type="InterPro" id="IPR032601">
    <property type="entry name" value="DUF4900"/>
</dbReference>
<dbReference type="RefSeq" id="WP_353541110.1">
    <property type="nucleotide sequence ID" value="NZ_BAABRN010000006.1"/>
</dbReference>
<keyword evidence="1" id="KW-1133">Transmembrane helix</keyword>
<evidence type="ECO:0000313" key="2">
    <source>
        <dbReference type="EMBL" id="GAA5501136.1"/>
    </source>
</evidence>
<dbReference type="Proteomes" id="UP001458946">
    <property type="component" value="Unassembled WGS sequence"/>
</dbReference>
<proteinExistence type="predicted"/>
<protein>
    <recommendedName>
        <fullName evidence="4">Type 4 fimbrial biogenesis protein PilX N-terminal domain-containing protein</fullName>
    </recommendedName>
</protein>
<organism evidence="2 3">
    <name type="scientific">Deinococcus xinjiangensis</name>
    <dbReference type="NCBI Taxonomy" id="457454"/>
    <lineage>
        <taxon>Bacteria</taxon>
        <taxon>Thermotogati</taxon>
        <taxon>Deinococcota</taxon>
        <taxon>Deinococci</taxon>
        <taxon>Deinococcales</taxon>
        <taxon>Deinococcaceae</taxon>
        <taxon>Deinococcus</taxon>
    </lineage>
</organism>
<name>A0ABP9V7C6_9DEIO</name>
<feature type="transmembrane region" description="Helical" evidence="1">
    <location>
        <begin position="7"/>
        <end position="30"/>
    </location>
</feature>
<dbReference type="EMBL" id="BAABRN010000006">
    <property type="protein sequence ID" value="GAA5501136.1"/>
    <property type="molecule type" value="Genomic_DNA"/>
</dbReference>
<keyword evidence="1" id="KW-0472">Membrane</keyword>
<evidence type="ECO:0000313" key="3">
    <source>
        <dbReference type="Proteomes" id="UP001458946"/>
    </source>
</evidence>